<proteinExistence type="predicted"/>
<feature type="domain" description="CBM20" evidence="2">
    <location>
        <begin position="293"/>
        <end position="400"/>
    </location>
</feature>
<dbReference type="Proteomes" id="UP001195483">
    <property type="component" value="Unassembled WGS sequence"/>
</dbReference>
<keyword evidence="1" id="KW-0472">Membrane</keyword>
<evidence type="ECO:0000313" key="3">
    <source>
        <dbReference type="EMBL" id="KAK3610587.1"/>
    </source>
</evidence>
<dbReference type="Gene3D" id="2.60.40.10">
    <property type="entry name" value="Immunoglobulins"/>
    <property type="match status" value="1"/>
</dbReference>
<dbReference type="EMBL" id="JAEAOA010000587">
    <property type="protein sequence ID" value="KAK3610587.1"/>
    <property type="molecule type" value="Genomic_DNA"/>
</dbReference>
<comment type="caution">
    <text evidence="3">The sequence shown here is derived from an EMBL/GenBank/DDBJ whole genome shotgun (WGS) entry which is preliminary data.</text>
</comment>
<dbReference type="InterPro" id="IPR013784">
    <property type="entry name" value="Carb-bd-like_fold"/>
</dbReference>
<dbReference type="GO" id="GO:2001070">
    <property type="term" value="F:starch binding"/>
    <property type="evidence" value="ECO:0007669"/>
    <property type="project" value="InterPro"/>
</dbReference>
<evidence type="ECO:0000256" key="1">
    <source>
        <dbReference type="SAM" id="Phobius"/>
    </source>
</evidence>
<reference evidence="3" key="1">
    <citation type="journal article" date="2021" name="Genome Biol. Evol.">
        <title>A High-Quality Reference Genome for a Parasitic Bivalve with Doubly Uniparental Inheritance (Bivalvia: Unionida).</title>
        <authorList>
            <person name="Smith C.H."/>
        </authorList>
    </citation>
    <scope>NUCLEOTIDE SEQUENCE</scope>
    <source>
        <strain evidence="3">CHS0354</strain>
    </source>
</reference>
<keyword evidence="1" id="KW-0812">Transmembrane</keyword>
<evidence type="ECO:0000313" key="4">
    <source>
        <dbReference type="Proteomes" id="UP001195483"/>
    </source>
</evidence>
<gene>
    <name evidence="3" type="ORF">CHS0354_009034</name>
</gene>
<feature type="transmembrane region" description="Helical" evidence="1">
    <location>
        <begin position="571"/>
        <end position="596"/>
    </location>
</feature>
<evidence type="ECO:0000259" key="2">
    <source>
        <dbReference type="PROSITE" id="PS51166"/>
    </source>
</evidence>
<reference evidence="3" key="2">
    <citation type="journal article" date="2021" name="Genome Biol. Evol.">
        <title>Developing a high-quality reference genome for a parasitic bivalve with doubly uniparental inheritance (Bivalvia: Unionida).</title>
        <authorList>
            <person name="Smith C.H."/>
        </authorList>
    </citation>
    <scope>NUCLEOTIDE SEQUENCE</scope>
    <source>
        <strain evidence="3">CHS0354</strain>
        <tissue evidence="3">Mantle</tissue>
    </source>
</reference>
<organism evidence="3 4">
    <name type="scientific">Potamilus streckersoni</name>
    <dbReference type="NCBI Taxonomy" id="2493646"/>
    <lineage>
        <taxon>Eukaryota</taxon>
        <taxon>Metazoa</taxon>
        <taxon>Spiralia</taxon>
        <taxon>Lophotrochozoa</taxon>
        <taxon>Mollusca</taxon>
        <taxon>Bivalvia</taxon>
        <taxon>Autobranchia</taxon>
        <taxon>Heteroconchia</taxon>
        <taxon>Palaeoheterodonta</taxon>
        <taxon>Unionida</taxon>
        <taxon>Unionoidea</taxon>
        <taxon>Unionidae</taxon>
        <taxon>Ambleminae</taxon>
        <taxon>Lampsilini</taxon>
        <taxon>Potamilus</taxon>
    </lineage>
</organism>
<name>A0AAE0THS7_9BIVA</name>
<dbReference type="Pfam" id="PF00686">
    <property type="entry name" value="CBM_20"/>
    <property type="match status" value="1"/>
</dbReference>
<keyword evidence="1" id="KW-1133">Transmembrane helix</keyword>
<dbReference type="InterPro" id="IPR013783">
    <property type="entry name" value="Ig-like_fold"/>
</dbReference>
<dbReference type="InterPro" id="IPR002044">
    <property type="entry name" value="CBM20"/>
</dbReference>
<accession>A0AAE0THS7</accession>
<dbReference type="AlphaFoldDB" id="A0AAE0THS7"/>
<reference evidence="3" key="3">
    <citation type="submission" date="2023-05" db="EMBL/GenBank/DDBJ databases">
        <authorList>
            <person name="Smith C.H."/>
        </authorList>
    </citation>
    <scope>NUCLEOTIDE SEQUENCE</scope>
    <source>
        <strain evidence="3">CHS0354</strain>
        <tissue evidence="3">Mantle</tissue>
    </source>
</reference>
<dbReference type="PROSITE" id="PS51166">
    <property type="entry name" value="CBM20"/>
    <property type="match status" value="1"/>
</dbReference>
<protein>
    <recommendedName>
        <fullName evidence="2">CBM20 domain-containing protein</fullName>
    </recommendedName>
</protein>
<sequence length="600" mass="70192">MVRNALSTVTIRTWKKVQDSRKDCVGVVGANELFGKWMTPIPGVEIMPQYWRVDITLPIGMETTWRWVIFDKVTNKITQFENVEERKLVIPAREMFLLAPWNQTEWHLSIGEEDGASNVITCLKLQHLTREKNKRLCVYQASENGIAHGQISKGNPEKSMIDENQIPQKINYKTIFMRMRTSDKPILGSKIISPVGNLGPNNTVRILKCMNNNNKDSSVFEVRKNQYVDRNHTERRITEPNNTRELLPELAKDTVTKKESARTANNAYFIEMRIVEESLDYPLVAVQIQLATLPMAANVSVITIRTCYKVDEAKTQCLGIMGSDRLLGGWMTPFLGNETNFGYWKVEISLPVGTRTEWKWILFDKVRNEIIRWENLDRTLVVPDKNMYMYAGWETHEWHIFMAKEEDVSYQTLFPRNPTIKEPNSPNDMYHLIWTPKVVKRVRFLDEVVEAHSSTDRVNRGISMLWIDNSFSSITEFDFYQQQMFPNYFPSHHFAISNKDKHVLQSVNRGREIIKRYRKLLDIRKREKRTVKLIARRRLKGLSNNCSEKSEVNMNNDYSRRCNEREKEISIWFHGRCLIIAVPVCILAATGTFFVWRRLR</sequence>
<keyword evidence="4" id="KW-1185">Reference proteome</keyword>
<dbReference type="SUPFAM" id="SSF49452">
    <property type="entry name" value="Starch-binding domain-like"/>
    <property type="match status" value="2"/>
</dbReference>